<dbReference type="Pfam" id="PF02892">
    <property type="entry name" value="zf-BED"/>
    <property type="match status" value="1"/>
</dbReference>
<evidence type="ECO:0000256" key="1">
    <source>
        <dbReference type="ARBA" id="ARBA00022723"/>
    </source>
</evidence>
<feature type="region of interest" description="Disordered" evidence="4">
    <location>
        <begin position="193"/>
        <end position="299"/>
    </location>
</feature>
<feature type="compositionally biased region" description="Acidic residues" evidence="4">
    <location>
        <begin position="245"/>
        <end position="255"/>
    </location>
</feature>
<organism evidence="6 7">
    <name type="scientific">Lagenidium giganteum</name>
    <dbReference type="NCBI Taxonomy" id="4803"/>
    <lineage>
        <taxon>Eukaryota</taxon>
        <taxon>Sar</taxon>
        <taxon>Stramenopiles</taxon>
        <taxon>Oomycota</taxon>
        <taxon>Peronosporomycetes</taxon>
        <taxon>Pythiales</taxon>
        <taxon>Pythiaceae</taxon>
    </lineage>
</organism>
<feature type="compositionally biased region" description="Gly residues" evidence="4">
    <location>
        <begin position="89"/>
        <end position="103"/>
    </location>
</feature>
<keyword evidence="2" id="KW-0863">Zinc-finger</keyword>
<dbReference type="GO" id="GO:0003677">
    <property type="term" value="F:DNA binding"/>
    <property type="evidence" value="ECO:0007669"/>
    <property type="project" value="InterPro"/>
</dbReference>
<name>A0AAV2Z8L0_9STRA</name>
<evidence type="ECO:0000313" key="7">
    <source>
        <dbReference type="Proteomes" id="UP001146120"/>
    </source>
</evidence>
<feature type="compositionally biased region" description="Polar residues" evidence="4">
    <location>
        <begin position="204"/>
        <end position="223"/>
    </location>
</feature>
<evidence type="ECO:0000256" key="2">
    <source>
        <dbReference type="ARBA" id="ARBA00022771"/>
    </source>
</evidence>
<keyword evidence="7" id="KW-1185">Reference proteome</keyword>
<evidence type="ECO:0000259" key="5">
    <source>
        <dbReference type="Pfam" id="PF02892"/>
    </source>
</evidence>
<dbReference type="GO" id="GO:0008270">
    <property type="term" value="F:zinc ion binding"/>
    <property type="evidence" value="ECO:0007669"/>
    <property type="project" value="UniProtKB-KW"/>
</dbReference>
<dbReference type="EMBL" id="DAKRPA010000028">
    <property type="protein sequence ID" value="DBA02661.1"/>
    <property type="molecule type" value="Genomic_DNA"/>
</dbReference>
<comment type="caution">
    <text evidence="6">The sequence shown here is derived from an EMBL/GenBank/DDBJ whole genome shotgun (WGS) entry which is preliminary data.</text>
</comment>
<proteinExistence type="predicted"/>
<evidence type="ECO:0000256" key="4">
    <source>
        <dbReference type="SAM" id="MobiDB-lite"/>
    </source>
</evidence>
<keyword evidence="3" id="KW-0862">Zinc</keyword>
<protein>
    <recommendedName>
        <fullName evidence="5">BED-type domain-containing protein</fullName>
    </recommendedName>
</protein>
<evidence type="ECO:0000256" key="3">
    <source>
        <dbReference type="ARBA" id="ARBA00022833"/>
    </source>
</evidence>
<keyword evidence="1" id="KW-0479">Metal-binding</keyword>
<feature type="compositionally biased region" description="Acidic residues" evidence="4">
    <location>
        <begin position="290"/>
        <end position="299"/>
    </location>
</feature>
<feature type="region of interest" description="Disordered" evidence="4">
    <location>
        <begin position="89"/>
        <end position="111"/>
    </location>
</feature>
<accession>A0AAV2Z8L0</accession>
<feature type="domain" description="BED-type" evidence="5">
    <location>
        <begin position="123"/>
        <end position="165"/>
    </location>
</feature>
<reference evidence="6" key="2">
    <citation type="journal article" date="2023" name="Microbiol Resour">
        <title>Decontamination and Annotation of the Draft Genome Sequence of the Oomycete Lagenidium giganteum ARSEF 373.</title>
        <authorList>
            <person name="Morgan W.R."/>
            <person name="Tartar A."/>
        </authorList>
    </citation>
    <scope>NUCLEOTIDE SEQUENCE</scope>
    <source>
        <strain evidence="6">ARSEF 373</strain>
    </source>
</reference>
<dbReference type="InterPro" id="IPR003656">
    <property type="entry name" value="Znf_BED"/>
</dbReference>
<dbReference type="AlphaFoldDB" id="A0AAV2Z8L0"/>
<reference evidence="6" key="1">
    <citation type="submission" date="2022-11" db="EMBL/GenBank/DDBJ databases">
        <authorList>
            <person name="Morgan W.R."/>
            <person name="Tartar A."/>
        </authorList>
    </citation>
    <scope>NUCLEOTIDE SEQUENCE</scope>
    <source>
        <strain evidence="6">ARSEF 373</strain>
    </source>
</reference>
<sequence>MMMADATANANGMPTPLPIAQGQNTQPVGMPASMAAVAAANPAVAAAMKLHEDKEHQRQLQQLHAQNVQNAQNAAVAAATAAALNVGGASGSGHGSMAGGSGNGTPNANSGRKSLAYVHTVLLKHMTDSSGKQHEMRQCLYCDAAFSFKGGTTSAALRHVKTSHPEQLYGDAAARKNAILMARNNSFSSMLMKKDMGPGRVRQGTPQSPVMMNPTSASASGVTSHLHHNSALMGGGASGPHALEDTVDQFDDTEDAMATSPSHGCKRPRIDTEDVDEDDVGAEGNAAELGGDEDADRDEPLDDQQMASLLLTADAMRALAASHHTMMQWRKKMRVLTPSQEAISHFIQHHKDLLQVHDRLRFVKHLTSNVTDAEMYNVLDTETRVAFIKEFCTTGHAGSVLGSGGVTGSSSPSSSSAAAARAAVAAGLHGTNTGLI</sequence>
<dbReference type="Proteomes" id="UP001146120">
    <property type="component" value="Unassembled WGS sequence"/>
</dbReference>
<gene>
    <name evidence="6" type="ORF">N0F65_010486</name>
</gene>
<evidence type="ECO:0000313" key="6">
    <source>
        <dbReference type="EMBL" id="DBA02661.1"/>
    </source>
</evidence>